<organism evidence="1">
    <name type="scientific">marine sediment metagenome</name>
    <dbReference type="NCBI Taxonomy" id="412755"/>
    <lineage>
        <taxon>unclassified sequences</taxon>
        <taxon>metagenomes</taxon>
        <taxon>ecological metagenomes</taxon>
    </lineage>
</organism>
<dbReference type="AlphaFoldDB" id="A0A0F9IEI6"/>
<dbReference type="EMBL" id="LAZR01012613">
    <property type="protein sequence ID" value="KKM25917.1"/>
    <property type="molecule type" value="Genomic_DNA"/>
</dbReference>
<evidence type="ECO:0000313" key="1">
    <source>
        <dbReference type="EMBL" id="KKM25917.1"/>
    </source>
</evidence>
<dbReference type="InterPro" id="IPR005358">
    <property type="entry name" value="Puta_zinc/iron-chelating_dom"/>
</dbReference>
<evidence type="ECO:0008006" key="2">
    <source>
        <dbReference type="Google" id="ProtNLM"/>
    </source>
</evidence>
<name>A0A0F9IEI6_9ZZZZ</name>
<dbReference type="PANTHER" id="PTHR35866">
    <property type="entry name" value="PUTATIVE-RELATED"/>
    <property type="match status" value="1"/>
</dbReference>
<reference evidence="1" key="1">
    <citation type="journal article" date="2015" name="Nature">
        <title>Complex archaea that bridge the gap between prokaryotes and eukaryotes.</title>
        <authorList>
            <person name="Spang A."/>
            <person name="Saw J.H."/>
            <person name="Jorgensen S.L."/>
            <person name="Zaremba-Niedzwiedzka K."/>
            <person name="Martijn J."/>
            <person name="Lind A.E."/>
            <person name="van Eijk R."/>
            <person name="Schleper C."/>
            <person name="Guy L."/>
            <person name="Ettema T.J."/>
        </authorList>
    </citation>
    <scope>NUCLEOTIDE SEQUENCE</scope>
</reference>
<accession>A0A0F9IEI6</accession>
<feature type="non-terminal residue" evidence="1">
    <location>
        <position position="1"/>
    </location>
</feature>
<dbReference type="Pfam" id="PF03692">
    <property type="entry name" value="CxxCxxCC"/>
    <property type="match status" value="1"/>
</dbReference>
<gene>
    <name evidence="1" type="ORF">LCGC14_1590150</name>
</gene>
<sequence length="98" mass="11728">NREDFVQKNSEGYYQLKNIKGLCVFLKKDTKLCKIYEFRPRGCRFYPIIYDLDLKKCIYDKDCPRIALFNLTKQELSMTCKSIKNFFQVEIKIMFSTG</sequence>
<proteinExistence type="predicted"/>
<protein>
    <recommendedName>
        <fullName evidence="2">YkgJ family cysteine cluster protein</fullName>
    </recommendedName>
</protein>
<dbReference type="PANTHER" id="PTHR35866:SF2">
    <property type="entry name" value="YKGJ FAMILY CYSTEINE CLUSTER PROTEIN"/>
    <property type="match status" value="1"/>
</dbReference>
<comment type="caution">
    <text evidence="1">The sequence shown here is derived from an EMBL/GenBank/DDBJ whole genome shotgun (WGS) entry which is preliminary data.</text>
</comment>